<keyword evidence="1" id="KW-0812">Transmembrane</keyword>
<dbReference type="Proteomes" id="UP001161137">
    <property type="component" value="Unassembled WGS sequence"/>
</dbReference>
<evidence type="ECO:0000256" key="1">
    <source>
        <dbReference type="SAM" id="Phobius"/>
    </source>
</evidence>
<comment type="caution">
    <text evidence="2">The sequence shown here is derived from an EMBL/GenBank/DDBJ whole genome shotgun (WGS) entry which is preliminary data.</text>
</comment>
<organism evidence="2 3">
    <name type="scientific">Ectopseudomonas toyotomiensis</name>
    <dbReference type="NCBI Taxonomy" id="554344"/>
    <lineage>
        <taxon>Bacteria</taxon>
        <taxon>Pseudomonadati</taxon>
        <taxon>Pseudomonadota</taxon>
        <taxon>Gammaproteobacteria</taxon>
        <taxon>Pseudomonadales</taxon>
        <taxon>Pseudomonadaceae</taxon>
        <taxon>Ectopseudomonas</taxon>
    </lineage>
</organism>
<dbReference type="EMBL" id="JAOCDH010000006">
    <property type="protein sequence ID" value="MDH0701309.1"/>
    <property type="molecule type" value="Genomic_DNA"/>
</dbReference>
<protein>
    <submittedName>
        <fullName evidence="2">Uncharacterized protein</fullName>
    </submittedName>
</protein>
<proteinExistence type="predicted"/>
<name>A0AA42IRG2_9GAMM</name>
<sequence>MSRSLLLEPFRILREKAPFVEYVCRNAGLLFSPRVETLAELGQGQMRYALYDILLSLSVVALIVAYSSAFVVGVDLSSTASVFSNIQALFLGCAYYAYFSTGCFFLLILACMGIRRPAGHTRIQGALLLTLHYARCYSLFLLLIVPLLLFLVDRSLQGMLTIDEYLKDEPVHALYFLVPFLAVYLHCCLLPMKRFWAPSKSDVISFMAVFLVTQLALSFNAWLPSVVKLELKWEIVCARMMASNKVAGLSGEERQAFERSCLARGQ</sequence>
<evidence type="ECO:0000313" key="2">
    <source>
        <dbReference type="EMBL" id="MDH0701309.1"/>
    </source>
</evidence>
<reference evidence="2" key="1">
    <citation type="submission" date="2022-09" db="EMBL/GenBank/DDBJ databases">
        <title>Intensive care unit water sources are persistently colonized with multi-drug resistant bacteria and are the site of extensive horizontal gene transfer of antibiotic resistance genes.</title>
        <authorList>
            <person name="Diorio-Toth L."/>
        </authorList>
    </citation>
    <scope>NUCLEOTIDE SEQUENCE</scope>
    <source>
        <strain evidence="2">GD03863</strain>
    </source>
</reference>
<dbReference type="AlphaFoldDB" id="A0AA42IRG2"/>
<keyword evidence="1" id="KW-0472">Membrane</keyword>
<feature type="transmembrane region" description="Helical" evidence="1">
    <location>
        <begin position="94"/>
        <end position="114"/>
    </location>
</feature>
<gene>
    <name evidence="2" type="ORF">N5D41_07375</name>
</gene>
<feature type="transmembrane region" description="Helical" evidence="1">
    <location>
        <begin position="203"/>
        <end position="223"/>
    </location>
</feature>
<accession>A0AA42IRG2</accession>
<feature type="transmembrane region" description="Helical" evidence="1">
    <location>
        <begin position="126"/>
        <end position="152"/>
    </location>
</feature>
<dbReference type="RefSeq" id="WP_279836408.1">
    <property type="nucleotide sequence ID" value="NZ_JAOCDH010000006.1"/>
</dbReference>
<feature type="transmembrane region" description="Helical" evidence="1">
    <location>
        <begin position="172"/>
        <end position="191"/>
    </location>
</feature>
<evidence type="ECO:0000313" key="3">
    <source>
        <dbReference type="Proteomes" id="UP001161137"/>
    </source>
</evidence>
<keyword evidence="1" id="KW-1133">Transmembrane helix</keyword>
<feature type="transmembrane region" description="Helical" evidence="1">
    <location>
        <begin position="53"/>
        <end position="74"/>
    </location>
</feature>